<organism evidence="1 2">
    <name type="scientific">Sulfidibacter corallicola</name>
    <dbReference type="NCBI Taxonomy" id="2818388"/>
    <lineage>
        <taxon>Bacteria</taxon>
        <taxon>Pseudomonadati</taxon>
        <taxon>Acidobacteriota</taxon>
        <taxon>Holophagae</taxon>
        <taxon>Acanthopleuribacterales</taxon>
        <taxon>Acanthopleuribacteraceae</taxon>
        <taxon>Sulfidibacter</taxon>
    </lineage>
</organism>
<name>A0A8A4TND8_SULCO</name>
<proteinExistence type="predicted"/>
<dbReference type="AlphaFoldDB" id="A0A8A4TND8"/>
<dbReference type="InterPro" id="IPR027417">
    <property type="entry name" value="P-loop_NTPase"/>
</dbReference>
<reference evidence="1" key="1">
    <citation type="submission" date="2021-03" db="EMBL/GenBank/DDBJ databases">
        <title>Acanthopleuribacteraceae sp. M133.</title>
        <authorList>
            <person name="Wang G."/>
        </authorList>
    </citation>
    <scope>NUCLEOTIDE SEQUENCE</scope>
    <source>
        <strain evidence="1">M133</strain>
    </source>
</reference>
<dbReference type="Proteomes" id="UP000663929">
    <property type="component" value="Chromosome"/>
</dbReference>
<keyword evidence="2" id="KW-1185">Reference proteome</keyword>
<gene>
    <name evidence="1" type="ORF">J3U87_34495</name>
</gene>
<dbReference type="Gene3D" id="3.40.50.300">
    <property type="entry name" value="P-loop containing nucleotide triphosphate hydrolases"/>
    <property type="match status" value="1"/>
</dbReference>
<protein>
    <recommendedName>
        <fullName evidence="3">TraD/TraG TraM recognition site domain-containing protein</fullName>
    </recommendedName>
</protein>
<dbReference type="KEGG" id="scor:J3U87_34495"/>
<evidence type="ECO:0000313" key="2">
    <source>
        <dbReference type="Proteomes" id="UP000663929"/>
    </source>
</evidence>
<dbReference type="RefSeq" id="WP_237380660.1">
    <property type="nucleotide sequence ID" value="NZ_CP071793.1"/>
</dbReference>
<dbReference type="EMBL" id="CP071793">
    <property type="protein sequence ID" value="QTD50724.1"/>
    <property type="molecule type" value="Genomic_DNA"/>
</dbReference>
<dbReference type="SUPFAM" id="SSF52540">
    <property type="entry name" value="P-loop containing nucleoside triphosphate hydrolases"/>
    <property type="match status" value="1"/>
</dbReference>
<dbReference type="CDD" id="cd01127">
    <property type="entry name" value="TrwB_TraG_TraD_VirD4"/>
    <property type="match status" value="1"/>
</dbReference>
<accession>A0A8A4TND8</accession>
<evidence type="ECO:0000313" key="1">
    <source>
        <dbReference type="EMBL" id="QTD50724.1"/>
    </source>
</evidence>
<sequence length="323" mass="35741">MIILDPTLTESIQGSNDRHTDLHFCINPFNLPGLAADTADVYAQLLAHAFTAMLGDGNQSLSLQMTTLLHPCLRVLVERPGSTLFDLQRFMLNHTNEDLVEWGSQKGPKAHRRFFRELFCADGYAATRHSVATKCQHLLNSEWCTRLLASGKSTINLFDALNSGKKIVVNLAKGKVGGQTGQALGRFLVAMIAGAAFSRHRQPRSARVPIHLFIDECHTVISEDLQTILTETRKFGLHLTLAQQFVGQGMDRHLREAVLTNSGVKVLDGRARTNRASLSTHFQLPPDEFPDLLPGSFLAHVGGRNVRITLPRRSLGHRQSVSQ</sequence>
<evidence type="ECO:0008006" key="3">
    <source>
        <dbReference type="Google" id="ProtNLM"/>
    </source>
</evidence>